<feature type="region of interest" description="Disordered" evidence="1">
    <location>
        <begin position="192"/>
        <end position="211"/>
    </location>
</feature>
<dbReference type="Pfam" id="PF09754">
    <property type="entry name" value="PAC2"/>
    <property type="match status" value="1"/>
</dbReference>
<protein>
    <recommendedName>
        <fullName evidence="4">PAC2 family protein</fullName>
    </recommendedName>
</protein>
<keyword evidence="3" id="KW-1185">Reference proteome</keyword>
<dbReference type="Gene3D" id="3.40.50.10900">
    <property type="entry name" value="PAC-like subunit"/>
    <property type="match status" value="1"/>
</dbReference>
<organism evidence="2 3">
    <name type="scientific">Candidatus Entotheonella gemina</name>
    <dbReference type="NCBI Taxonomy" id="1429439"/>
    <lineage>
        <taxon>Bacteria</taxon>
        <taxon>Pseudomonadati</taxon>
        <taxon>Nitrospinota/Tectimicrobiota group</taxon>
        <taxon>Candidatus Tectimicrobiota</taxon>
        <taxon>Candidatus Entotheonellia</taxon>
        <taxon>Candidatus Entotheonellales</taxon>
        <taxon>Candidatus Entotheonellaceae</taxon>
        <taxon>Candidatus Entotheonella</taxon>
    </lineage>
</organism>
<evidence type="ECO:0008006" key="4">
    <source>
        <dbReference type="Google" id="ProtNLM"/>
    </source>
</evidence>
<accession>W4MA72</accession>
<dbReference type="SUPFAM" id="SSF159659">
    <property type="entry name" value="Cgl1923-like"/>
    <property type="match status" value="1"/>
</dbReference>
<sequence length="230" mass="25855">DGSRTIQWPRGELFMCQPSDDQTDLILFRGREPHQRWRAYTTALLDVAEQCGVKRIVSLGAFLAAAPHTRAPRVTARSTDPDWQTQLKDWGIYRRPSYEGPTGIVPVFLDAATARGIPHLDFMGQAPHYLQNAENPAVTQALLSYLSRLLDLELDVSPFDEAVKTFRAQCDQAIALNASVQAHVRQLEQEYDAAADESSSPLRHEDLNPGQLIQEVEDFLREEREEGDKG</sequence>
<dbReference type="InterPro" id="IPR019151">
    <property type="entry name" value="Proteasome_assmbl_chaperone_2"/>
</dbReference>
<evidence type="ECO:0000313" key="3">
    <source>
        <dbReference type="Proteomes" id="UP000019140"/>
    </source>
</evidence>
<dbReference type="HOGENOM" id="CLU_1202013_0_0_7"/>
<feature type="non-terminal residue" evidence="2">
    <location>
        <position position="1"/>
    </location>
</feature>
<dbReference type="Proteomes" id="UP000019140">
    <property type="component" value="Unassembled WGS sequence"/>
</dbReference>
<proteinExistence type="predicted"/>
<evidence type="ECO:0000256" key="1">
    <source>
        <dbReference type="SAM" id="MobiDB-lite"/>
    </source>
</evidence>
<comment type="caution">
    <text evidence="2">The sequence shown here is derived from an EMBL/GenBank/DDBJ whole genome shotgun (WGS) entry which is preliminary data.</text>
</comment>
<evidence type="ECO:0000313" key="2">
    <source>
        <dbReference type="EMBL" id="ETX07108.1"/>
    </source>
</evidence>
<reference evidence="2 3" key="1">
    <citation type="journal article" date="2014" name="Nature">
        <title>An environmental bacterial taxon with a large and distinct metabolic repertoire.</title>
        <authorList>
            <person name="Wilson M.C."/>
            <person name="Mori T."/>
            <person name="Ruckert C."/>
            <person name="Uria A.R."/>
            <person name="Helf M.J."/>
            <person name="Takada K."/>
            <person name="Gernert C."/>
            <person name="Steffens U.A."/>
            <person name="Heycke N."/>
            <person name="Schmitt S."/>
            <person name="Rinke C."/>
            <person name="Helfrich E.J."/>
            <person name="Brachmann A.O."/>
            <person name="Gurgui C."/>
            <person name="Wakimoto T."/>
            <person name="Kracht M."/>
            <person name="Crusemann M."/>
            <person name="Hentschel U."/>
            <person name="Abe I."/>
            <person name="Matsunaga S."/>
            <person name="Kalinowski J."/>
            <person name="Takeyama H."/>
            <person name="Piel J."/>
        </authorList>
    </citation>
    <scope>NUCLEOTIDE SEQUENCE [LARGE SCALE GENOMIC DNA]</scope>
    <source>
        <strain evidence="3">TSY2</strain>
    </source>
</reference>
<gene>
    <name evidence="2" type="ORF">ETSY2_13075</name>
</gene>
<dbReference type="InterPro" id="IPR038389">
    <property type="entry name" value="PSMG2_sf"/>
</dbReference>
<dbReference type="AlphaFoldDB" id="W4MA72"/>
<name>W4MA72_9BACT</name>
<dbReference type="EMBL" id="AZHX01000527">
    <property type="protein sequence ID" value="ETX07108.1"/>
    <property type="molecule type" value="Genomic_DNA"/>
</dbReference>